<keyword evidence="3" id="KW-1185">Reference proteome</keyword>
<feature type="compositionally biased region" description="Basic and acidic residues" evidence="1">
    <location>
        <begin position="1"/>
        <end position="10"/>
    </location>
</feature>
<name>A0AAD6FZB9_9EURO</name>
<reference evidence="2" key="1">
    <citation type="submission" date="2022-12" db="EMBL/GenBank/DDBJ databases">
        <authorList>
            <person name="Petersen C."/>
        </authorList>
    </citation>
    <scope>NUCLEOTIDE SEQUENCE</scope>
    <source>
        <strain evidence="2">IBT 16125</strain>
    </source>
</reference>
<dbReference type="AlphaFoldDB" id="A0AAD6FZB9"/>
<proteinExistence type="predicted"/>
<accession>A0AAD6FZB9</accession>
<comment type="caution">
    <text evidence="2">The sequence shown here is derived from an EMBL/GenBank/DDBJ whole genome shotgun (WGS) entry which is preliminary data.</text>
</comment>
<dbReference type="RefSeq" id="XP_056762068.1">
    <property type="nucleotide sequence ID" value="XM_056913219.1"/>
</dbReference>
<evidence type="ECO:0000313" key="2">
    <source>
        <dbReference type="EMBL" id="KAJ5438839.1"/>
    </source>
</evidence>
<organism evidence="2 3">
    <name type="scientific">Penicillium daleae</name>
    <dbReference type="NCBI Taxonomy" id="63821"/>
    <lineage>
        <taxon>Eukaryota</taxon>
        <taxon>Fungi</taxon>
        <taxon>Dikarya</taxon>
        <taxon>Ascomycota</taxon>
        <taxon>Pezizomycotina</taxon>
        <taxon>Eurotiomycetes</taxon>
        <taxon>Eurotiomycetidae</taxon>
        <taxon>Eurotiales</taxon>
        <taxon>Aspergillaceae</taxon>
        <taxon>Penicillium</taxon>
    </lineage>
</organism>
<dbReference type="Proteomes" id="UP001213681">
    <property type="component" value="Unassembled WGS sequence"/>
</dbReference>
<dbReference type="GeneID" id="81603462"/>
<sequence length="113" mass="12690">MTEGTRDNKNKQIRKRNGGRSNNPIQLSYKRRETGRGLLGGPFNQRLRRLGTRRSSFNWGQQARADGKVRVQNARTKHQYALKISVHATGNMLAAVVASQTGGTEGKLQERDE</sequence>
<reference evidence="2" key="2">
    <citation type="journal article" date="2023" name="IMA Fungus">
        <title>Comparative genomic study of the Penicillium genus elucidates a diverse pangenome and 15 lateral gene transfer events.</title>
        <authorList>
            <person name="Petersen C."/>
            <person name="Sorensen T."/>
            <person name="Nielsen M.R."/>
            <person name="Sondergaard T.E."/>
            <person name="Sorensen J.L."/>
            <person name="Fitzpatrick D.A."/>
            <person name="Frisvad J.C."/>
            <person name="Nielsen K.L."/>
        </authorList>
    </citation>
    <scope>NUCLEOTIDE SEQUENCE</scope>
    <source>
        <strain evidence="2">IBT 16125</strain>
    </source>
</reference>
<gene>
    <name evidence="2" type="ORF">N7458_009837</name>
</gene>
<protein>
    <submittedName>
        <fullName evidence="2">Uncharacterized protein</fullName>
    </submittedName>
</protein>
<dbReference type="EMBL" id="JAPVEA010000008">
    <property type="protein sequence ID" value="KAJ5438839.1"/>
    <property type="molecule type" value="Genomic_DNA"/>
</dbReference>
<evidence type="ECO:0000313" key="3">
    <source>
        <dbReference type="Proteomes" id="UP001213681"/>
    </source>
</evidence>
<feature type="region of interest" description="Disordered" evidence="1">
    <location>
        <begin position="1"/>
        <end position="55"/>
    </location>
</feature>
<evidence type="ECO:0000256" key="1">
    <source>
        <dbReference type="SAM" id="MobiDB-lite"/>
    </source>
</evidence>